<keyword evidence="2" id="KW-0472">Membrane</keyword>
<dbReference type="CDD" id="cd10936">
    <property type="entry name" value="CE4_DAC2"/>
    <property type="match status" value="1"/>
</dbReference>
<dbReference type="EMBL" id="JANWOI010000001">
    <property type="protein sequence ID" value="MDA5192765.1"/>
    <property type="molecule type" value="Genomic_DNA"/>
</dbReference>
<reference evidence="3" key="2">
    <citation type="journal article" date="2023" name="Syst. Appl. Microbiol.">
        <title>Govania unica gen. nov., sp. nov., a rare biosphere bacterium that represents a novel family in the class Alphaproteobacteria.</title>
        <authorList>
            <person name="Vandamme P."/>
            <person name="Peeters C."/>
            <person name="Hettiarachchi A."/>
            <person name="Cnockaert M."/>
            <person name="Carlier A."/>
        </authorList>
    </citation>
    <scope>NUCLEOTIDE SEQUENCE</scope>
    <source>
        <strain evidence="3">LMG 31809</strain>
    </source>
</reference>
<sequence length="355" mass="38274">MSRFQEARKESAAAAKRRARVSALQIAWLLVLLALCGVFGWLTFSPDKTGSPVASGEIVSIAPAPAPITAGTAPEKSAVAPAKPVSQALSPAPDTALEEHSPTGALPKIGSDGREPWQVYSRPYEDKTARPRIAIVITGLGLSKLVTETAITTLPPAVSLAFSPYGEGLVARSRRAREAGHELLLMLPMEPQDYPKNDPGPHSLLTSLPAAENIARMHWVMSRFPGYVGVVNEMGSKFSASEEAMTPVLKELKSRGLLFMDSRSSQYSVAGKLARTLRVPRAINNRYIDEQPSEDQIRKQLDDIENLARSYGAAAAIGRAHPVTMRTVAAWAAGLEKRGFELVPLTAVVNRQPVR</sequence>
<keyword evidence="2" id="KW-1133">Transmembrane helix</keyword>
<comment type="caution">
    <text evidence="3">The sequence shown here is derived from an EMBL/GenBank/DDBJ whole genome shotgun (WGS) entry which is preliminary data.</text>
</comment>
<dbReference type="InterPro" id="IPR006837">
    <property type="entry name" value="Divergent_DAC"/>
</dbReference>
<evidence type="ECO:0000313" key="3">
    <source>
        <dbReference type="EMBL" id="MDA5192765.1"/>
    </source>
</evidence>
<dbReference type="PANTHER" id="PTHR30105:SF2">
    <property type="entry name" value="DIVERGENT POLYSACCHARIDE DEACETYLASE SUPERFAMILY"/>
    <property type="match status" value="1"/>
</dbReference>
<dbReference type="AlphaFoldDB" id="A0A9X3Z636"/>
<organism evidence="3 4">
    <name type="scientific">Govanella unica</name>
    <dbReference type="NCBI Taxonomy" id="2975056"/>
    <lineage>
        <taxon>Bacteria</taxon>
        <taxon>Pseudomonadati</taxon>
        <taxon>Pseudomonadota</taxon>
        <taxon>Alphaproteobacteria</taxon>
        <taxon>Emcibacterales</taxon>
        <taxon>Govanellaceae</taxon>
        <taxon>Govanella</taxon>
    </lineage>
</organism>
<dbReference type="GO" id="GO:0005975">
    <property type="term" value="P:carbohydrate metabolic process"/>
    <property type="evidence" value="ECO:0007669"/>
    <property type="project" value="InterPro"/>
</dbReference>
<dbReference type="InterPro" id="IPR011330">
    <property type="entry name" value="Glyco_hydro/deAcase_b/a-brl"/>
</dbReference>
<dbReference type="Pfam" id="PF04748">
    <property type="entry name" value="Polysacc_deac_2"/>
    <property type="match status" value="1"/>
</dbReference>
<gene>
    <name evidence="3" type="ORF">NYP16_02175</name>
</gene>
<feature type="transmembrane region" description="Helical" evidence="2">
    <location>
        <begin position="21"/>
        <end position="42"/>
    </location>
</feature>
<name>A0A9X3Z636_9PROT</name>
<dbReference type="Gene3D" id="3.20.20.370">
    <property type="entry name" value="Glycoside hydrolase/deacetylase"/>
    <property type="match status" value="1"/>
</dbReference>
<dbReference type="RefSeq" id="WP_274942468.1">
    <property type="nucleotide sequence ID" value="NZ_JANWOI010000001.1"/>
</dbReference>
<protein>
    <submittedName>
        <fullName evidence="3">Divergent polysaccharide deacetylase family protein</fullName>
    </submittedName>
</protein>
<dbReference type="Proteomes" id="UP001141619">
    <property type="component" value="Unassembled WGS sequence"/>
</dbReference>
<evidence type="ECO:0000256" key="2">
    <source>
        <dbReference type="SAM" id="Phobius"/>
    </source>
</evidence>
<evidence type="ECO:0000313" key="4">
    <source>
        <dbReference type="Proteomes" id="UP001141619"/>
    </source>
</evidence>
<proteinExistence type="predicted"/>
<evidence type="ECO:0000256" key="1">
    <source>
        <dbReference type="SAM" id="MobiDB-lite"/>
    </source>
</evidence>
<reference evidence="3" key="1">
    <citation type="submission" date="2022-08" db="EMBL/GenBank/DDBJ databases">
        <authorList>
            <person name="Vandamme P."/>
            <person name="Hettiarachchi A."/>
            <person name="Peeters C."/>
            <person name="Cnockaert M."/>
            <person name="Carlier A."/>
        </authorList>
    </citation>
    <scope>NUCLEOTIDE SEQUENCE</scope>
    <source>
        <strain evidence="3">LMG 31809</strain>
    </source>
</reference>
<feature type="region of interest" description="Disordered" evidence="1">
    <location>
        <begin position="72"/>
        <end position="114"/>
    </location>
</feature>
<accession>A0A9X3Z636</accession>
<keyword evidence="2" id="KW-0812">Transmembrane</keyword>
<keyword evidence="4" id="KW-1185">Reference proteome</keyword>
<dbReference type="PANTHER" id="PTHR30105">
    <property type="entry name" value="UNCHARACTERIZED YIBQ-RELATED"/>
    <property type="match status" value="1"/>
</dbReference>
<dbReference type="SUPFAM" id="SSF88713">
    <property type="entry name" value="Glycoside hydrolase/deacetylase"/>
    <property type="match status" value="1"/>
</dbReference>